<dbReference type="Pfam" id="PF01612">
    <property type="entry name" value="DNA_pol_A_exo1"/>
    <property type="match status" value="1"/>
</dbReference>
<dbReference type="GO" id="GO:0071051">
    <property type="term" value="P:poly(A)-dependent snoRNA 3'-end processing"/>
    <property type="evidence" value="ECO:0007669"/>
    <property type="project" value="TreeGrafter"/>
</dbReference>
<dbReference type="Proteomes" id="UP000026962">
    <property type="component" value="Chromosome 7"/>
</dbReference>
<dbReference type="FunFam" id="1.10.150.80:FF:000008">
    <property type="entry name" value="Polynucleotidyl transferase ribonuclease H fold protein with HRDC domain"/>
    <property type="match status" value="1"/>
</dbReference>
<dbReference type="SMART" id="SM00474">
    <property type="entry name" value="35EXOc"/>
    <property type="match status" value="1"/>
</dbReference>
<dbReference type="GO" id="GO:0071037">
    <property type="term" value="P:nuclear polyadenylation-dependent snRNA catabolic process"/>
    <property type="evidence" value="ECO:0007669"/>
    <property type="project" value="TreeGrafter"/>
</dbReference>
<organism evidence="3">
    <name type="scientific">Oryza punctata</name>
    <name type="common">Red rice</name>
    <dbReference type="NCBI Taxonomy" id="4537"/>
    <lineage>
        <taxon>Eukaryota</taxon>
        <taxon>Viridiplantae</taxon>
        <taxon>Streptophyta</taxon>
        <taxon>Embryophyta</taxon>
        <taxon>Tracheophyta</taxon>
        <taxon>Spermatophyta</taxon>
        <taxon>Magnoliopsida</taxon>
        <taxon>Liliopsida</taxon>
        <taxon>Poales</taxon>
        <taxon>Poaceae</taxon>
        <taxon>BOP clade</taxon>
        <taxon>Oryzoideae</taxon>
        <taxon>Oryzeae</taxon>
        <taxon>Oryzinae</taxon>
        <taxon>Oryza</taxon>
    </lineage>
</organism>
<dbReference type="GO" id="GO:0000175">
    <property type="term" value="F:3'-5'-RNA exonuclease activity"/>
    <property type="evidence" value="ECO:0007669"/>
    <property type="project" value="InterPro"/>
</dbReference>
<feature type="domain" description="HRDC" evidence="2">
    <location>
        <begin position="348"/>
        <end position="435"/>
    </location>
</feature>
<feature type="compositionally biased region" description="Polar residues" evidence="1">
    <location>
        <begin position="813"/>
        <end position="823"/>
    </location>
</feature>
<name>A0A0E0LL81_ORYPU</name>
<dbReference type="InterPro" id="IPR002562">
    <property type="entry name" value="3'-5'_exonuclease_dom"/>
</dbReference>
<dbReference type="GO" id="GO:0071039">
    <property type="term" value="P:nuclear polyadenylation-dependent CUT catabolic process"/>
    <property type="evidence" value="ECO:0007669"/>
    <property type="project" value="TreeGrafter"/>
</dbReference>
<evidence type="ECO:0000256" key="1">
    <source>
        <dbReference type="SAM" id="MobiDB-lite"/>
    </source>
</evidence>
<dbReference type="PANTHER" id="PTHR12124">
    <property type="entry name" value="POLYMYOSITIS/SCLERODERMA AUTOANTIGEN-RELATED"/>
    <property type="match status" value="1"/>
</dbReference>
<dbReference type="GO" id="GO:0000467">
    <property type="term" value="P:exonucleolytic trimming to generate mature 3'-end of 5.8S rRNA from tricistronic rRNA transcript (SSU-rRNA, 5.8S rRNA, LSU-rRNA)"/>
    <property type="evidence" value="ECO:0007669"/>
    <property type="project" value="InterPro"/>
</dbReference>
<dbReference type="PANTHER" id="PTHR12124:SF68">
    <property type="entry name" value="PROTEIN RRP6-LIKE 3"/>
    <property type="match status" value="1"/>
</dbReference>
<dbReference type="GO" id="GO:0000176">
    <property type="term" value="C:nuclear exosome (RNase complex)"/>
    <property type="evidence" value="ECO:0007669"/>
    <property type="project" value="TreeGrafter"/>
</dbReference>
<dbReference type="EnsemblPlants" id="OPUNC07G14830.1">
    <property type="protein sequence ID" value="OPUNC07G14830.1"/>
    <property type="gene ID" value="OPUNC07G14830"/>
</dbReference>
<feature type="region of interest" description="Disordered" evidence="1">
    <location>
        <begin position="1"/>
        <end position="47"/>
    </location>
</feature>
<dbReference type="PROSITE" id="PS50967">
    <property type="entry name" value="HRDC"/>
    <property type="match status" value="1"/>
</dbReference>
<dbReference type="GO" id="GO:0005730">
    <property type="term" value="C:nucleolus"/>
    <property type="evidence" value="ECO:0007669"/>
    <property type="project" value="TreeGrafter"/>
</dbReference>
<dbReference type="InterPro" id="IPR036397">
    <property type="entry name" value="RNaseH_sf"/>
</dbReference>
<feature type="region of interest" description="Disordered" evidence="1">
    <location>
        <begin position="843"/>
        <end position="873"/>
    </location>
</feature>
<dbReference type="SUPFAM" id="SSF53098">
    <property type="entry name" value="Ribonuclease H-like"/>
    <property type="match status" value="1"/>
</dbReference>
<dbReference type="GO" id="GO:0071038">
    <property type="term" value="P:TRAMP-dependent tRNA surveillance pathway"/>
    <property type="evidence" value="ECO:0007669"/>
    <property type="project" value="TreeGrafter"/>
</dbReference>
<dbReference type="InterPro" id="IPR044876">
    <property type="entry name" value="HRDC_dom_sf"/>
</dbReference>
<reference evidence="3" key="1">
    <citation type="submission" date="2015-04" db="UniProtKB">
        <authorList>
            <consortium name="EnsemblPlants"/>
        </authorList>
    </citation>
    <scope>IDENTIFICATION</scope>
</reference>
<dbReference type="FunFam" id="3.30.420.10:FF:000079">
    <property type="entry name" value="Polynucleotidyl transferase ribonuclease H fold protein with HRDC domain"/>
    <property type="match status" value="1"/>
</dbReference>
<dbReference type="GO" id="GO:0071044">
    <property type="term" value="P:histone mRNA catabolic process"/>
    <property type="evidence" value="ECO:0007669"/>
    <property type="project" value="TreeGrafter"/>
</dbReference>
<feature type="compositionally biased region" description="Polar residues" evidence="1">
    <location>
        <begin position="738"/>
        <end position="757"/>
    </location>
</feature>
<dbReference type="eggNOG" id="KOG2206">
    <property type="taxonomic scope" value="Eukaryota"/>
</dbReference>
<dbReference type="GO" id="GO:0003727">
    <property type="term" value="F:single-stranded RNA binding"/>
    <property type="evidence" value="ECO:0007669"/>
    <property type="project" value="TreeGrafter"/>
</dbReference>
<reference evidence="3" key="2">
    <citation type="submission" date="2018-05" db="EMBL/GenBank/DDBJ databases">
        <title>OpunRS2 (Oryza punctata Reference Sequence Version 2).</title>
        <authorList>
            <person name="Zhang J."/>
            <person name="Kudrna D."/>
            <person name="Lee S."/>
            <person name="Talag J."/>
            <person name="Welchert J."/>
            <person name="Wing R.A."/>
        </authorList>
    </citation>
    <scope>NUCLEOTIDE SEQUENCE [LARGE SCALE GENOMIC DNA]</scope>
</reference>
<feature type="compositionally biased region" description="Polar residues" evidence="1">
    <location>
        <begin position="1"/>
        <end position="11"/>
    </location>
</feature>
<dbReference type="GO" id="GO:0071040">
    <property type="term" value="P:nuclear polyadenylation-dependent antisense transcript catabolic process"/>
    <property type="evidence" value="ECO:0007669"/>
    <property type="project" value="TreeGrafter"/>
</dbReference>
<evidence type="ECO:0000313" key="4">
    <source>
        <dbReference type="Proteomes" id="UP000026962"/>
    </source>
</evidence>
<sequence>MGRIVDSSSPKTVKPSHLSLSSPVANPSHPRPCEEEEKPQDRFRRVLADNSYSHFKHLRRQGAEPVGSGHHGREAQPLPPQESSQKVHPFEEEITSLLNNPLGFQNFMPGGQCPEMSTSYNWIKTDAQLEDLARLLDDEKVFSVDTEQHSLRSFLGYTALMQISTQKADYLIDTIALHDVMSILRPVFANPSICKIFHGADNDVLWLQRDFHIYVVNMFDTAKACEVLSKPQKSLAYLLELYCGVITDKTMQREDWRLRPLTPEMIQYARCDAHYLLYIANCLASELHAKTYDSPNDKINFFFEASHRSNMVCMQLYTKEIECPPGASSAASIFSKNLQSHGLDPYKSSEVKDLVWKICAWRDLMARMHDESLRYVLSDQTIASLAISVPRGPTEMCSAILETETSNSTMYPSMPSPSPIVVAHFEELRYLIEDSTVSMDAIFKNLLEKYKDPSGLCRLSVFNYNLVSQLSLKQKNMFSFASSGEKLLMAPPNKKASRELFIKKFSCKSPVYHNCRIYASDGRLLCYCDRKKYIQRNLAKLIEDDPPAIMLLFEPKGRPEDEDNDFYIQSKKNICVGCGEKSHYIRYRIIPSCYRMHFPEHLKSHRSHDIVLLCVDCHEIAHSAAEKYKRQIAKEFRVPLFVQKIVNSGDISLIAGASLSEDKSNGTGVSPLQLRTAAMALLRHGSSMPLKRCEELMQIVKSYYGGRDVTPEDLEMALLVGMSPNERRRLSKKKGFSYRSQAQNVIRKSNSSSIVENNQHDSENGYALPEQFSKDGAESNSQPDIDENNSQLDIDDSTSQLGSRSNNHPHDPNPSQESTSYPLSTDDPISASNMEANIVQQASIGGNPANGDLDRDPCGSDNSNQAIPQNGDKKISLLGHGHHGKQVVELLLNNGGEEAINHFCQRWRQVFVESVHPRYLPSGWNIKHSGRRDFGDFSVYKPSKNAPAADQPEALAAAVTDDVLLQIRQDARIFSEQSQPIL</sequence>
<dbReference type="Gene3D" id="1.10.150.80">
    <property type="entry name" value="HRDC domain"/>
    <property type="match status" value="1"/>
</dbReference>
<dbReference type="Gene3D" id="3.30.420.10">
    <property type="entry name" value="Ribonuclease H-like superfamily/Ribonuclease H"/>
    <property type="match status" value="1"/>
</dbReference>
<dbReference type="InterPro" id="IPR010997">
    <property type="entry name" value="HRDC-like_sf"/>
</dbReference>
<feature type="region of interest" description="Disordered" evidence="1">
    <location>
        <begin position="61"/>
        <end position="88"/>
    </location>
</feature>
<dbReference type="InterPro" id="IPR012337">
    <property type="entry name" value="RNaseH-like_sf"/>
</dbReference>
<dbReference type="SUPFAM" id="SSF47819">
    <property type="entry name" value="HRDC-like"/>
    <property type="match status" value="1"/>
</dbReference>
<dbReference type="AlphaFoldDB" id="A0A0E0LL81"/>
<accession>A0A0E0LL81</accession>
<proteinExistence type="predicted"/>
<feature type="compositionally biased region" description="Polar residues" evidence="1">
    <location>
        <begin position="778"/>
        <end position="806"/>
    </location>
</feature>
<protein>
    <recommendedName>
        <fullName evidence="2">HRDC domain-containing protein</fullName>
    </recommendedName>
</protein>
<dbReference type="InterPro" id="IPR045092">
    <property type="entry name" value="Rrp6-like"/>
</dbReference>
<keyword evidence="4" id="KW-1185">Reference proteome</keyword>
<dbReference type="GO" id="GO:0071035">
    <property type="term" value="P:nuclear polyadenylation-dependent rRNA catabolic process"/>
    <property type="evidence" value="ECO:0007669"/>
    <property type="project" value="TreeGrafter"/>
</dbReference>
<feature type="region of interest" description="Disordered" evidence="1">
    <location>
        <begin position="729"/>
        <end position="830"/>
    </location>
</feature>
<evidence type="ECO:0000259" key="2">
    <source>
        <dbReference type="PROSITE" id="PS50967"/>
    </source>
</evidence>
<dbReference type="eggNOG" id="KOG4373">
    <property type="taxonomic scope" value="Eukaryota"/>
</dbReference>
<evidence type="ECO:0000313" key="3">
    <source>
        <dbReference type="EnsemblPlants" id="OPUNC07G14830.1"/>
    </source>
</evidence>
<dbReference type="Pfam" id="PF00570">
    <property type="entry name" value="HRDC"/>
    <property type="match status" value="1"/>
</dbReference>
<dbReference type="Gramene" id="OPUNC07G14830.1">
    <property type="protein sequence ID" value="OPUNC07G14830.1"/>
    <property type="gene ID" value="OPUNC07G14830"/>
</dbReference>
<dbReference type="InterPro" id="IPR002121">
    <property type="entry name" value="HRDC_dom"/>
</dbReference>
<dbReference type="OMA" id="HNCRIFA"/>
<dbReference type="GO" id="GO:0000166">
    <property type="term" value="F:nucleotide binding"/>
    <property type="evidence" value="ECO:0007669"/>
    <property type="project" value="InterPro"/>
</dbReference>
<dbReference type="GO" id="GO:0071036">
    <property type="term" value="P:nuclear polyadenylation-dependent snoRNA catabolic process"/>
    <property type="evidence" value="ECO:0007669"/>
    <property type="project" value="TreeGrafter"/>
</dbReference>
<dbReference type="STRING" id="4537.A0A0E0LL81"/>